<protein>
    <submittedName>
        <fullName evidence="1">Uncharacterized protein</fullName>
    </submittedName>
</protein>
<name>A0AAD8S0V5_LOLMU</name>
<gene>
    <name evidence="1" type="ORF">QYE76_060240</name>
</gene>
<comment type="caution">
    <text evidence="1">The sequence shown here is derived from an EMBL/GenBank/DDBJ whole genome shotgun (WGS) entry which is preliminary data.</text>
</comment>
<proteinExistence type="predicted"/>
<reference evidence="1" key="1">
    <citation type="submission" date="2023-07" db="EMBL/GenBank/DDBJ databases">
        <title>A chromosome-level genome assembly of Lolium multiflorum.</title>
        <authorList>
            <person name="Chen Y."/>
            <person name="Copetti D."/>
            <person name="Kolliker R."/>
            <person name="Studer B."/>
        </authorList>
    </citation>
    <scope>NUCLEOTIDE SEQUENCE</scope>
    <source>
        <strain evidence="1">02402/16</strain>
        <tissue evidence="1">Leaf</tissue>
    </source>
</reference>
<evidence type="ECO:0000313" key="2">
    <source>
        <dbReference type="Proteomes" id="UP001231189"/>
    </source>
</evidence>
<sequence length="107" mass="11599">MGGRTRHGDLEVCFYIVAMPNSEGFASTVAADYPRVLVIVVDDDDAPAATQLRSTRRAPGLAGLPRAFQSECGFGARRLAQPARGLGELLRQALLLRRRRATSRCDA</sequence>
<evidence type="ECO:0000313" key="1">
    <source>
        <dbReference type="EMBL" id="KAK1642435.1"/>
    </source>
</evidence>
<dbReference type="AlphaFoldDB" id="A0AAD8S0V5"/>
<dbReference type="EMBL" id="JAUUTY010000004">
    <property type="protein sequence ID" value="KAK1642435.1"/>
    <property type="molecule type" value="Genomic_DNA"/>
</dbReference>
<accession>A0AAD8S0V5</accession>
<organism evidence="1 2">
    <name type="scientific">Lolium multiflorum</name>
    <name type="common">Italian ryegrass</name>
    <name type="synonym">Lolium perenne subsp. multiflorum</name>
    <dbReference type="NCBI Taxonomy" id="4521"/>
    <lineage>
        <taxon>Eukaryota</taxon>
        <taxon>Viridiplantae</taxon>
        <taxon>Streptophyta</taxon>
        <taxon>Embryophyta</taxon>
        <taxon>Tracheophyta</taxon>
        <taxon>Spermatophyta</taxon>
        <taxon>Magnoliopsida</taxon>
        <taxon>Liliopsida</taxon>
        <taxon>Poales</taxon>
        <taxon>Poaceae</taxon>
        <taxon>BOP clade</taxon>
        <taxon>Pooideae</taxon>
        <taxon>Poodae</taxon>
        <taxon>Poeae</taxon>
        <taxon>Poeae Chloroplast Group 2 (Poeae type)</taxon>
        <taxon>Loliodinae</taxon>
        <taxon>Loliinae</taxon>
        <taxon>Lolium</taxon>
    </lineage>
</organism>
<dbReference type="Proteomes" id="UP001231189">
    <property type="component" value="Unassembled WGS sequence"/>
</dbReference>
<keyword evidence="2" id="KW-1185">Reference proteome</keyword>